<dbReference type="EMBL" id="KV454289">
    <property type="protein sequence ID" value="ODQ76812.1"/>
    <property type="molecule type" value="Genomic_DNA"/>
</dbReference>
<name>A0A1E3QI94_LIPST</name>
<dbReference type="STRING" id="675824.A0A1E3QI94"/>
<gene>
    <name evidence="1" type="ORF">LIPSTDRAFT_67805</name>
</gene>
<reference evidence="1 2" key="1">
    <citation type="journal article" date="2016" name="Proc. Natl. Acad. Sci. U.S.A.">
        <title>Comparative genomics of biotechnologically important yeasts.</title>
        <authorList>
            <person name="Riley R."/>
            <person name="Haridas S."/>
            <person name="Wolfe K.H."/>
            <person name="Lopes M.R."/>
            <person name="Hittinger C.T."/>
            <person name="Goeker M."/>
            <person name="Salamov A.A."/>
            <person name="Wisecaver J.H."/>
            <person name="Long T.M."/>
            <person name="Calvey C.H."/>
            <person name="Aerts A.L."/>
            <person name="Barry K.W."/>
            <person name="Choi C."/>
            <person name="Clum A."/>
            <person name="Coughlan A.Y."/>
            <person name="Deshpande S."/>
            <person name="Douglass A.P."/>
            <person name="Hanson S.J."/>
            <person name="Klenk H.-P."/>
            <person name="LaButti K.M."/>
            <person name="Lapidus A."/>
            <person name="Lindquist E.A."/>
            <person name="Lipzen A.M."/>
            <person name="Meier-Kolthoff J.P."/>
            <person name="Ohm R.A."/>
            <person name="Otillar R.P."/>
            <person name="Pangilinan J.L."/>
            <person name="Peng Y."/>
            <person name="Rokas A."/>
            <person name="Rosa C.A."/>
            <person name="Scheuner C."/>
            <person name="Sibirny A.A."/>
            <person name="Slot J.C."/>
            <person name="Stielow J.B."/>
            <person name="Sun H."/>
            <person name="Kurtzman C.P."/>
            <person name="Blackwell M."/>
            <person name="Grigoriev I.V."/>
            <person name="Jeffries T.W."/>
        </authorList>
    </citation>
    <scope>NUCLEOTIDE SEQUENCE [LARGE SCALE GENOMIC DNA]</scope>
    <source>
        <strain evidence="1 2">NRRL Y-11557</strain>
    </source>
</reference>
<organism evidence="1 2">
    <name type="scientific">Lipomyces starkeyi NRRL Y-11557</name>
    <dbReference type="NCBI Taxonomy" id="675824"/>
    <lineage>
        <taxon>Eukaryota</taxon>
        <taxon>Fungi</taxon>
        <taxon>Dikarya</taxon>
        <taxon>Ascomycota</taxon>
        <taxon>Saccharomycotina</taxon>
        <taxon>Lipomycetes</taxon>
        <taxon>Lipomycetales</taxon>
        <taxon>Lipomycetaceae</taxon>
        <taxon>Lipomyces</taxon>
    </lineage>
</organism>
<accession>A0A1E3QI94</accession>
<dbReference type="OrthoDB" id="2896980at2759"/>
<evidence type="ECO:0000313" key="1">
    <source>
        <dbReference type="EMBL" id="ODQ76812.1"/>
    </source>
</evidence>
<protein>
    <submittedName>
        <fullName evidence="1">Uncharacterized protein</fullName>
    </submittedName>
</protein>
<sequence>MRNKALTFATGTHFIQNAYWLSKQAKKYYRSVHVPDIAIFDWNSLFIFDFTGLDEDAQDPVQESGLQSRAAILVRVKPFERSSLASSFVL</sequence>
<dbReference type="AlphaFoldDB" id="A0A1E3QI94"/>
<proteinExistence type="predicted"/>
<evidence type="ECO:0000313" key="2">
    <source>
        <dbReference type="Proteomes" id="UP000094385"/>
    </source>
</evidence>
<keyword evidence="2" id="KW-1185">Reference proteome</keyword>
<dbReference type="Proteomes" id="UP000094385">
    <property type="component" value="Unassembled WGS sequence"/>
</dbReference>